<proteinExistence type="predicted"/>
<name>A0A0B2WRE2_METAS</name>
<feature type="compositionally biased region" description="Basic and acidic residues" evidence="1">
    <location>
        <begin position="73"/>
        <end position="108"/>
    </location>
</feature>
<accession>A0A0B2WRE2</accession>
<feature type="region of interest" description="Disordered" evidence="1">
    <location>
        <begin position="1"/>
        <end position="189"/>
    </location>
</feature>
<gene>
    <name evidence="2" type="ORF">MAM_06027</name>
</gene>
<keyword evidence="3" id="KW-1185">Reference proteome</keyword>
<dbReference type="EMBL" id="AZHE01000017">
    <property type="protein sequence ID" value="KHN96179.1"/>
    <property type="molecule type" value="Genomic_DNA"/>
</dbReference>
<comment type="caution">
    <text evidence="2">The sequence shown here is derived from an EMBL/GenBank/DDBJ whole genome shotgun (WGS) entry which is preliminary data.</text>
</comment>
<reference evidence="2 3" key="1">
    <citation type="journal article" date="2014" name="Proc. Natl. Acad. Sci. U.S.A.">
        <title>Trajectory and genomic determinants of fungal-pathogen speciation and host adaptation.</title>
        <authorList>
            <person name="Hu X."/>
            <person name="Xiao G."/>
            <person name="Zheng P."/>
            <person name="Shang Y."/>
            <person name="Su Y."/>
            <person name="Zhang X."/>
            <person name="Liu X."/>
            <person name="Zhan S."/>
            <person name="St Leger R.J."/>
            <person name="Wang C."/>
        </authorList>
    </citation>
    <scope>NUCLEOTIDE SEQUENCE [LARGE SCALE GENOMIC DNA]</scope>
    <source>
        <strain evidence="2 3">ARSEF 1941</strain>
    </source>
</reference>
<evidence type="ECO:0000256" key="1">
    <source>
        <dbReference type="SAM" id="MobiDB-lite"/>
    </source>
</evidence>
<feature type="compositionally biased region" description="Basic and acidic residues" evidence="1">
    <location>
        <begin position="10"/>
        <end position="19"/>
    </location>
</feature>
<evidence type="ECO:0000313" key="2">
    <source>
        <dbReference type="EMBL" id="KHN96179.1"/>
    </source>
</evidence>
<feature type="compositionally biased region" description="Polar residues" evidence="1">
    <location>
        <begin position="28"/>
        <end position="38"/>
    </location>
</feature>
<dbReference type="RefSeq" id="XP_040677245.1">
    <property type="nucleotide sequence ID" value="XM_040824825.1"/>
</dbReference>
<dbReference type="Proteomes" id="UP000030816">
    <property type="component" value="Unassembled WGS sequence"/>
</dbReference>
<dbReference type="GeneID" id="63740482"/>
<dbReference type="AlphaFoldDB" id="A0A0B2WRE2"/>
<protein>
    <submittedName>
        <fullName evidence="2">Uncharacterized protein</fullName>
    </submittedName>
</protein>
<dbReference type="HOGENOM" id="CLU_1434741_0_0_1"/>
<sequence>MHTEKRKRGFLREEEGKEGKFKKKDYPSQVQSDETTSLALAVVVGDAPTPTQGRGRMHARGTADPPIRNLIRSSDKEATPHAPQADHPDTQDRHSHGARPDPRAKEPGPEQPRIKTSPNAHRSSRAHRPASPPTLPSHDPCRPSMEYVRLAARARNSELGQSRAPSVSVDGDDAPLILGPGGVLDPLTP</sequence>
<organism evidence="2 3">
    <name type="scientific">Metarhizium album (strain ARSEF 1941)</name>
    <dbReference type="NCBI Taxonomy" id="1081103"/>
    <lineage>
        <taxon>Eukaryota</taxon>
        <taxon>Fungi</taxon>
        <taxon>Dikarya</taxon>
        <taxon>Ascomycota</taxon>
        <taxon>Pezizomycotina</taxon>
        <taxon>Sordariomycetes</taxon>
        <taxon>Hypocreomycetidae</taxon>
        <taxon>Hypocreales</taxon>
        <taxon>Clavicipitaceae</taxon>
        <taxon>Metarhizium</taxon>
    </lineage>
</organism>
<evidence type="ECO:0000313" key="3">
    <source>
        <dbReference type="Proteomes" id="UP000030816"/>
    </source>
</evidence>